<reference evidence="2 3" key="2">
    <citation type="submission" date="2016-12" db="EMBL/GenBank/DDBJ databases">
        <title>Draft Genome Sequence of Cystobacter ferrugineus Strain Cbfe23.</title>
        <authorList>
            <person name="Akbar S."/>
            <person name="Dowd S.E."/>
            <person name="Stevens D.C."/>
        </authorList>
    </citation>
    <scope>NUCLEOTIDE SEQUENCE [LARGE SCALE GENOMIC DNA]</scope>
    <source>
        <strain evidence="2 3">Cbfe23</strain>
    </source>
</reference>
<dbReference type="Proteomes" id="UP000182229">
    <property type="component" value="Unassembled WGS sequence"/>
</dbReference>
<gene>
    <name evidence="2" type="ORF">BON30_42685</name>
</gene>
<dbReference type="EMBL" id="MPIN01000018">
    <property type="protein sequence ID" value="OJH34520.1"/>
    <property type="molecule type" value="Genomic_DNA"/>
</dbReference>
<protein>
    <submittedName>
        <fullName evidence="2">Uncharacterized protein</fullName>
    </submittedName>
</protein>
<proteinExistence type="predicted"/>
<dbReference type="AlphaFoldDB" id="A0A1L9AWY9"/>
<comment type="caution">
    <text evidence="2">The sequence shown here is derived from an EMBL/GenBank/DDBJ whole genome shotgun (WGS) entry which is preliminary data.</text>
</comment>
<reference evidence="3" key="1">
    <citation type="submission" date="2016-11" db="EMBL/GenBank/DDBJ databases">
        <authorList>
            <person name="Shukria A."/>
            <person name="Stevens D.C."/>
        </authorList>
    </citation>
    <scope>NUCLEOTIDE SEQUENCE [LARGE SCALE GENOMIC DNA]</scope>
    <source>
        <strain evidence="3">Cbfe23</strain>
    </source>
</reference>
<accession>A0A1L9AWY9</accession>
<name>A0A1L9AWY9_9BACT</name>
<dbReference type="STRING" id="83449.BON30_42685"/>
<sequence>MSDPTLTISYSNTAADLVLHAADGTTGTVTKAPSAEAPTQASLTRPFLLTEELRAALKAGTVSFAIPANPTPEQQALFVEVLRFLFRGVGSELIAAGRRMLDGERALEQQRDSYNASHQQVTQFITAGGPLAAGAKNLADAMKGMLVPKAEQAAVTAAQQALDTLDQNFLTQMNAGNDATPAQLQAYVTQRKALEAALASAQATLAQATQALEAEFGAAQKELAAAAAVMANLKQSNIGTALSWTWTPPSVP</sequence>
<feature type="coiled-coil region" evidence="1">
    <location>
        <begin position="184"/>
        <end position="211"/>
    </location>
</feature>
<evidence type="ECO:0000313" key="2">
    <source>
        <dbReference type="EMBL" id="OJH34520.1"/>
    </source>
</evidence>
<evidence type="ECO:0000256" key="1">
    <source>
        <dbReference type="SAM" id="Coils"/>
    </source>
</evidence>
<dbReference type="RefSeq" id="WP_071904351.1">
    <property type="nucleotide sequence ID" value="NZ_MPIN01000018.1"/>
</dbReference>
<keyword evidence="3" id="KW-1185">Reference proteome</keyword>
<keyword evidence="1" id="KW-0175">Coiled coil</keyword>
<evidence type="ECO:0000313" key="3">
    <source>
        <dbReference type="Proteomes" id="UP000182229"/>
    </source>
</evidence>
<organism evidence="2 3">
    <name type="scientific">Cystobacter ferrugineus</name>
    <dbReference type="NCBI Taxonomy" id="83449"/>
    <lineage>
        <taxon>Bacteria</taxon>
        <taxon>Pseudomonadati</taxon>
        <taxon>Myxococcota</taxon>
        <taxon>Myxococcia</taxon>
        <taxon>Myxococcales</taxon>
        <taxon>Cystobacterineae</taxon>
        <taxon>Archangiaceae</taxon>
        <taxon>Cystobacter</taxon>
    </lineage>
</organism>